<dbReference type="PANTHER" id="PTHR46268:SF6">
    <property type="entry name" value="UNIVERSAL STRESS PROTEIN UP12"/>
    <property type="match status" value="1"/>
</dbReference>
<dbReference type="InterPro" id="IPR014729">
    <property type="entry name" value="Rossmann-like_a/b/a_fold"/>
</dbReference>
<comment type="caution">
    <text evidence="3">The sequence shown here is derived from an EMBL/GenBank/DDBJ whole genome shotgun (WGS) entry which is preliminary data.</text>
</comment>
<dbReference type="SUPFAM" id="SSF52402">
    <property type="entry name" value="Adenine nucleotide alpha hydrolases-like"/>
    <property type="match status" value="2"/>
</dbReference>
<dbReference type="AlphaFoldDB" id="A0A4R7FKH6"/>
<accession>A0A4R7FKH6</accession>
<organism evidence="3 4">
    <name type="scientific">Amnibacterium kyonggiense</name>
    <dbReference type="NCBI Taxonomy" id="595671"/>
    <lineage>
        <taxon>Bacteria</taxon>
        <taxon>Bacillati</taxon>
        <taxon>Actinomycetota</taxon>
        <taxon>Actinomycetes</taxon>
        <taxon>Micrococcales</taxon>
        <taxon>Microbacteriaceae</taxon>
        <taxon>Amnibacterium</taxon>
    </lineage>
</organism>
<protein>
    <submittedName>
        <fullName evidence="3">Nucleotide-binding universal stress UspA family protein</fullName>
    </submittedName>
</protein>
<proteinExistence type="inferred from homology"/>
<dbReference type="InterPro" id="IPR006015">
    <property type="entry name" value="Universal_stress_UspA"/>
</dbReference>
<comment type="similarity">
    <text evidence="1">Belongs to the universal stress protein A family.</text>
</comment>
<evidence type="ECO:0000259" key="2">
    <source>
        <dbReference type="Pfam" id="PF00582"/>
    </source>
</evidence>
<dbReference type="InterPro" id="IPR006016">
    <property type="entry name" value="UspA"/>
</dbReference>
<dbReference type="OrthoDB" id="4931198at2"/>
<dbReference type="Pfam" id="PF00582">
    <property type="entry name" value="Usp"/>
    <property type="match status" value="2"/>
</dbReference>
<dbReference type="Gene3D" id="3.40.50.620">
    <property type="entry name" value="HUPs"/>
    <property type="match status" value="2"/>
</dbReference>
<gene>
    <name evidence="3" type="ORF">CLV52_1785</name>
</gene>
<keyword evidence="4" id="KW-1185">Reference proteome</keyword>
<evidence type="ECO:0000313" key="4">
    <source>
        <dbReference type="Proteomes" id="UP000295344"/>
    </source>
</evidence>
<feature type="domain" description="UspA" evidence="2">
    <location>
        <begin position="18"/>
        <end position="149"/>
    </location>
</feature>
<dbReference type="EMBL" id="SOAM01000002">
    <property type="protein sequence ID" value="TDS76847.1"/>
    <property type="molecule type" value="Genomic_DNA"/>
</dbReference>
<reference evidence="3 4" key="1">
    <citation type="submission" date="2019-03" db="EMBL/GenBank/DDBJ databases">
        <title>Genomic Encyclopedia of Archaeal and Bacterial Type Strains, Phase II (KMG-II): from individual species to whole genera.</title>
        <authorList>
            <person name="Goeker M."/>
        </authorList>
    </citation>
    <scope>NUCLEOTIDE SEQUENCE [LARGE SCALE GENOMIC DNA]</scope>
    <source>
        <strain evidence="3 4">DSM 24782</strain>
    </source>
</reference>
<dbReference type="PANTHER" id="PTHR46268">
    <property type="entry name" value="STRESS RESPONSE PROTEIN NHAX"/>
    <property type="match status" value="1"/>
</dbReference>
<feature type="domain" description="UspA" evidence="2">
    <location>
        <begin position="166"/>
        <end position="301"/>
    </location>
</feature>
<evidence type="ECO:0000313" key="3">
    <source>
        <dbReference type="EMBL" id="TDS76847.1"/>
    </source>
</evidence>
<sequence length="306" mass="30709">MTSTPPRGAGASVADGPRRVLVGVDASSDAAAALHAGACAATAIGAELLALTAWAETPPLGVELGVDADRVVIERLQREVEPIAAVFPSLPIRTRVVHGEAARALLTAGMDADLLVVGARGRGGFPGLPLGSTAMLCVLHAPAPVLVVRSSSSGPAFDAADAPGSRRVVVGVAAATTHSAAALRDAARAAQELDASLEVVTAWQAPEQLPGPVPAVTDRVRTTAAARQAAAVREAFPDGPPPRLRETLQEGGAAAVLVAESARSDLLVVGGDSRNALTGVLLGPVALTSVMHASCPVLVVRGGRRG</sequence>
<dbReference type="RefSeq" id="WP_133765997.1">
    <property type="nucleotide sequence ID" value="NZ_BAAARP010000002.1"/>
</dbReference>
<dbReference type="Proteomes" id="UP000295344">
    <property type="component" value="Unassembled WGS sequence"/>
</dbReference>
<name>A0A4R7FKH6_9MICO</name>
<dbReference type="PRINTS" id="PR01438">
    <property type="entry name" value="UNVRSLSTRESS"/>
</dbReference>
<evidence type="ECO:0000256" key="1">
    <source>
        <dbReference type="ARBA" id="ARBA00008791"/>
    </source>
</evidence>